<organism evidence="4 5">
    <name type="scientific">Lactobacillus hamsteri DSM 5661 = JCM 6256</name>
    <dbReference type="NCBI Taxonomy" id="1423754"/>
    <lineage>
        <taxon>Bacteria</taxon>
        <taxon>Bacillati</taxon>
        <taxon>Bacillota</taxon>
        <taxon>Bacilli</taxon>
        <taxon>Lactobacillales</taxon>
        <taxon>Lactobacillaceae</taxon>
        <taxon>Lactobacillus</taxon>
    </lineage>
</organism>
<dbReference type="PATRIC" id="fig|1423754.3.peg.1730"/>
<keyword evidence="2" id="KW-0812">Transmembrane</keyword>
<feature type="transmembrane region" description="Helical" evidence="2">
    <location>
        <begin position="299"/>
        <end position="318"/>
    </location>
</feature>
<dbReference type="InterPro" id="IPR001387">
    <property type="entry name" value="Cro/C1-type_HTH"/>
</dbReference>
<dbReference type="PROSITE" id="PS50943">
    <property type="entry name" value="HTH_CROC1"/>
    <property type="match status" value="1"/>
</dbReference>
<dbReference type="PANTHER" id="PTHR46558:SF13">
    <property type="entry name" value="HTH-TYPE TRANSCRIPTIONAL REGULATOR IMMR"/>
    <property type="match status" value="1"/>
</dbReference>
<feature type="transmembrane region" description="Helical" evidence="2">
    <location>
        <begin position="190"/>
        <end position="211"/>
    </location>
</feature>
<feature type="domain" description="HTH cro/C1-type" evidence="3">
    <location>
        <begin position="9"/>
        <end position="61"/>
    </location>
</feature>
<dbReference type="AlphaFoldDB" id="A0A0R1YEX4"/>
<evidence type="ECO:0000259" key="3">
    <source>
        <dbReference type="PROSITE" id="PS50943"/>
    </source>
</evidence>
<dbReference type="SUPFAM" id="SSF47413">
    <property type="entry name" value="lambda repressor-like DNA-binding domains"/>
    <property type="match status" value="1"/>
</dbReference>
<feature type="transmembrane region" description="Helical" evidence="2">
    <location>
        <begin position="96"/>
        <end position="116"/>
    </location>
</feature>
<dbReference type="eggNOG" id="COG1476">
    <property type="taxonomic scope" value="Bacteria"/>
</dbReference>
<sequence>MTLGEKIFNLRTNQEWSQEQLAEKINVSRQAVSKWESDQSLPDVDKIVSLAQLFNVSTDYLLKKQTDESENHTLNYLGENVAQQFLTARRKAAPKIATGVMLCILSPILLLGTIGFNKLGIFHLSEDSAAGIGVICLLAMIAFAVSWFIMAKQQIEYHEEFEKEECHLNLQLRKKIQNDQQKFRKTYTKMMTAGVVLCILSAIPVICGALFTGVMTGKQIDSLMLLLVCGTLALIATGVYCIVHANIIKDSYDILLQNGDYTPAKKAGKQKMDRFSTIYWLSATLIYFVYSFLTHSLENSWLIWVVAGISYGILEAIFSTRNGKIEPQ</sequence>
<dbReference type="STRING" id="1423754.FC39_GL001684"/>
<comment type="caution">
    <text evidence="4">The sequence shown here is derived from an EMBL/GenBank/DDBJ whole genome shotgun (WGS) entry which is preliminary data.</text>
</comment>
<dbReference type="SMART" id="SM00530">
    <property type="entry name" value="HTH_XRE"/>
    <property type="match status" value="1"/>
</dbReference>
<feature type="transmembrane region" description="Helical" evidence="2">
    <location>
        <begin position="223"/>
        <end position="243"/>
    </location>
</feature>
<keyword evidence="2" id="KW-1133">Transmembrane helix</keyword>
<name>A0A0R1YEX4_9LACO</name>
<gene>
    <name evidence="4" type="ORF">FC39_GL001684</name>
</gene>
<dbReference type="InterPro" id="IPR010982">
    <property type="entry name" value="Lambda_DNA-bd_dom_sf"/>
</dbReference>
<dbReference type="OrthoDB" id="9815852at2"/>
<dbReference type="PANTHER" id="PTHR46558">
    <property type="entry name" value="TRACRIPTIONAL REGULATORY PROTEIN-RELATED-RELATED"/>
    <property type="match status" value="1"/>
</dbReference>
<evidence type="ECO:0000256" key="1">
    <source>
        <dbReference type="ARBA" id="ARBA00023125"/>
    </source>
</evidence>
<feature type="transmembrane region" description="Helical" evidence="2">
    <location>
        <begin position="275"/>
        <end position="293"/>
    </location>
</feature>
<dbReference type="RefSeq" id="WP_025080353.1">
    <property type="nucleotide sequence ID" value="NZ_AZGI01000005.1"/>
</dbReference>
<dbReference type="CDD" id="cd00093">
    <property type="entry name" value="HTH_XRE"/>
    <property type="match status" value="1"/>
</dbReference>
<dbReference type="EMBL" id="AZGI01000005">
    <property type="protein sequence ID" value="KRM41040.1"/>
    <property type="molecule type" value="Genomic_DNA"/>
</dbReference>
<protein>
    <recommendedName>
        <fullName evidence="3">HTH cro/C1-type domain-containing protein</fullName>
    </recommendedName>
</protein>
<keyword evidence="1" id="KW-0238">DNA-binding</keyword>
<reference evidence="4 5" key="1">
    <citation type="journal article" date="2015" name="Genome Announc.">
        <title>Expanding the biotechnology potential of lactobacilli through comparative genomics of 213 strains and associated genera.</title>
        <authorList>
            <person name="Sun Z."/>
            <person name="Harris H.M."/>
            <person name="McCann A."/>
            <person name="Guo C."/>
            <person name="Argimon S."/>
            <person name="Zhang W."/>
            <person name="Yang X."/>
            <person name="Jeffery I.B."/>
            <person name="Cooney J.C."/>
            <person name="Kagawa T.F."/>
            <person name="Liu W."/>
            <person name="Song Y."/>
            <person name="Salvetti E."/>
            <person name="Wrobel A."/>
            <person name="Rasinkangas P."/>
            <person name="Parkhill J."/>
            <person name="Rea M.C."/>
            <person name="O'Sullivan O."/>
            <person name="Ritari J."/>
            <person name="Douillard F.P."/>
            <person name="Paul Ross R."/>
            <person name="Yang R."/>
            <person name="Briner A.E."/>
            <person name="Felis G.E."/>
            <person name="de Vos W.M."/>
            <person name="Barrangou R."/>
            <person name="Klaenhammer T.R."/>
            <person name="Caufield P.W."/>
            <person name="Cui Y."/>
            <person name="Zhang H."/>
            <person name="O'Toole P.W."/>
        </authorList>
    </citation>
    <scope>NUCLEOTIDE SEQUENCE [LARGE SCALE GENOMIC DNA]</scope>
    <source>
        <strain evidence="4 5">DSM 5661</strain>
    </source>
</reference>
<dbReference type="Pfam" id="PF01381">
    <property type="entry name" value="HTH_3"/>
    <property type="match status" value="1"/>
</dbReference>
<feature type="transmembrane region" description="Helical" evidence="2">
    <location>
        <begin position="128"/>
        <end position="149"/>
    </location>
</feature>
<keyword evidence="2" id="KW-0472">Membrane</keyword>
<dbReference type="Proteomes" id="UP000051223">
    <property type="component" value="Unassembled WGS sequence"/>
</dbReference>
<evidence type="ECO:0000256" key="2">
    <source>
        <dbReference type="SAM" id="Phobius"/>
    </source>
</evidence>
<accession>A0A0R1YEX4</accession>
<keyword evidence="5" id="KW-1185">Reference proteome</keyword>
<proteinExistence type="predicted"/>
<evidence type="ECO:0000313" key="5">
    <source>
        <dbReference type="Proteomes" id="UP000051223"/>
    </source>
</evidence>
<evidence type="ECO:0000313" key="4">
    <source>
        <dbReference type="EMBL" id="KRM41040.1"/>
    </source>
</evidence>
<dbReference type="Gene3D" id="1.10.260.40">
    <property type="entry name" value="lambda repressor-like DNA-binding domains"/>
    <property type="match status" value="1"/>
</dbReference>
<dbReference type="GO" id="GO:0003677">
    <property type="term" value="F:DNA binding"/>
    <property type="evidence" value="ECO:0007669"/>
    <property type="project" value="UniProtKB-KW"/>
</dbReference>